<comment type="caution">
    <text evidence="1">The sequence shown here is derived from an EMBL/GenBank/DDBJ whole genome shotgun (WGS) entry which is preliminary data.</text>
</comment>
<dbReference type="Pfam" id="PF06739">
    <property type="entry name" value="SBBP"/>
    <property type="match status" value="5"/>
</dbReference>
<keyword evidence="2" id="KW-1185">Reference proteome</keyword>
<dbReference type="InterPro" id="IPR011042">
    <property type="entry name" value="6-blade_b-propeller_TolB-like"/>
</dbReference>
<dbReference type="SUPFAM" id="SSF101898">
    <property type="entry name" value="NHL repeat"/>
    <property type="match status" value="1"/>
</dbReference>
<organism evidence="1 2">
    <name type="scientific">Hyalangium minutum</name>
    <dbReference type="NCBI Taxonomy" id="394096"/>
    <lineage>
        <taxon>Bacteria</taxon>
        <taxon>Pseudomonadati</taxon>
        <taxon>Myxococcota</taxon>
        <taxon>Myxococcia</taxon>
        <taxon>Myxococcales</taxon>
        <taxon>Cystobacterineae</taxon>
        <taxon>Archangiaceae</taxon>
        <taxon>Hyalangium</taxon>
    </lineage>
</organism>
<dbReference type="Gene3D" id="2.120.10.30">
    <property type="entry name" value="TolB, C-terminal domain"/>
    <property type="match status" value="1"/>
</dbReference>
<dbReference type="STRING" id="394096.DB31_0999"/>
<dbReference type="EMBL" id="JMCB01000010">
    <property type="protein sequence ID" value="KFE66526.1"/>
    <property type="molecule type" value="Genomic_DNA"/>
</dbReference>
<evidence type="ECO:0000313" key="1">
    <source>
        <dbReference type="EMBL" id="KFE66526.1"/>
    </source>
</evidence>
<dbReference type="PATRIC" id="fig|394096.3.peg.5345"/>
<name>A0A085WFR3_9BACT</name>
<dbReference type="AlphaFoldDB" id="A0A085WFR3"/>
<evidence type="ECO:0000313" key="2">
    <source>
        <dbReference type="Proteomes" id="UP000028725"/>
    </source>
</evidence>
<sequence>MHPTVACSGDTCRAFKAVIQPQAPQTLATVGYSTYLGFAGNDWGYAVAADALGNAYVVGTTTSFGGAKPFVAKMSPTGQVVYFTYFSVDGDARDIAVDSSGNTYVVAEISNGQSIVAKLNPSGSAFVYYNTVPWVLNGVAVDSLRNAYLLGQYSGDSAKGVDVIVSKLNSGGTAFVYSIAFGGTQHETTQDIAVDGSGNAYVTGWTASFNYPVWNAVQSTPPGGPNSFITKLNASGTGLIYSTYLGSPGGQSYGIGIAADGAGNTYVTGITGSNFPVTPGAAQTAFGGAFDRYVAKLYPSGGLAYATYLGGSGNEDAYGSIAVDSSSGTAYVAGHTSSTNFPVTSNAFQPTNWGGHDAFITQISPSGNAIGYSTYLGGSYSEYGREIALDSSKNVYVTGDTNSGNFPTNVYSYAGGATDAFITKLNIP</sequence>
<gene>
    <name evidence="1" type="ORF">DB31_0999</name>
</gene>
<accession>A0A085WFR3</accession>
<dbReference type="InterPro" id="IPR052918">
    <property type="entry name" value="Motility_Chemotaxis_Reg"/>
</dbReference>
<dbReference type="Proteomes" id="UP000028725">
    <property type="component" value="Unassembled WGS sequence"/>
</dbReference>
<reference evidence="1 2" key="1">
    <citation type="submission" date="2014-04" db="EMBL/GenBank/DDBJ databases">
        <title>Genome assembly of Hyalangium minutum DSM 14724.</title>
        <authorList>
            <person name="Sharma G."/>
            <person name="Subramanian S."/>
        </authorList>
    </citation>
    <scope>NUCLEOTIDE SEQUENCE [LARGE SCALE GENOMIC DNA]</scope>
    <source>
        <strain evidence="1 2">DSM 14724</strain>
    </source>
</reference>
<protein>
    <submittedName>
        <fullName evidence="1">Cell surface protein</fullName>
    </submittedName>
</protein>
<dbReference type="PANTHER" id="PTHR35580">
    <property type="entry name" value="CELL SURFACE GLYCOPROTEIN (S-LAYER PROTEIN)-LIKE PROTEIN"/>
    <property type="match status" value="1"/>
</dbReference>
<dbReference type="PANTHER" id="PTHR35580:SF1">
    <property type="entry name" value="PHYTASE-LIKE DOMAIN-CONTAINING PROTEIN"/>
    <property type="match status" value="1"/>
</dbReference>
<proteinExistence type="predicted"/>
<dbReference type="InterPro" id="IPR010620">
    <property type="entry name" value="SBBP_repeat"/>
</dbReference>